<dbReference type="EMBL" id="HBUF01564504">
    <property type="protein sequence ID" value="CAG6763875.1"/>
    <property type="molecule type" value="Transcribed_RNA"/>
</dbReference>
<dbReference type="EMBL" id="HBUF01564506">
    <property type="protein sequence ID" value="CAG6763881.1"/>
    <property type="molecule type" value="Transcribed_RNA"/>
</dbReference>
<keyword evidence="1" id="KW-1133">Transmembrane helix</keyword>
<protein>
    <submittedName>
        <fullName evidence="2">Uncharacterized protein</fullName>
    </submittedName>
</protein>
<feature type="transmembrane region" description="Helical" evidence="1">
    <location>
        <begin position="26"/>
        <end position="49"/>
    </location>
</feature>
<keyword evidence="1" id="KW-0472">Membrane</keyword>
<feature type="transmembrane region" description="Helical" evidence="1">
    <location>
        <begin position="70"/>
        <end position="89"/>
    </location>
</feature>
<dbReference type="EMBL" id="HBUF01564505">
    <property type="protein sequence ID" value="CAG6763878.1"/>
    <property type="molecule type" value="Transcribed_RNA"/>
</dbReference>
<evidence type="ECO:0000313" key="2">
    <source>
        <dbReference type="EMBL" id="CAG6763881.1"/>
    </source>
</evidence>
<name>A0A8D9AH63_9HEMI</name>
<dbReference type="EMBL" id="HBUF01564507">
    <property type="protein sequence ID" value="CAG6763883.1"/>
    <property type="molecule type" value="Transcribed_RNA"/>
</dbReference>
<feature type="transmembrane region" description="Helical" evidence="1">
    <location>
        <begin position="95"/>
        <end position="118"/>
    </location>
</feature>
<proteinExistence type="predicted"/>
<reference evidence="2" key="1">
    <citation type="submission" date="2021-05" db="EMBL/GenBank/DDBJ databases">
        <authorList>
            <person name="Alioto T."/>
            <person name="Alioto T."/>
            <person name="Gomez Garrido J."/>
        </authorList>
    </citation>
    <scope>NUCLEOTIDE SEQUENCE</scope>
</reference>
<organism evidence="2">
    <name type="scientific">Cacopsylla melanoneura</name>
    <dbReference type="NCBI Taxonomy" id="428564"/>
    <lineage>
        <taxon>Eukaryota</taxon>
        <taxon>Metazoa</taxon>
        <taxon>Ecdysozoa</taxon>
        <taxon>Arthropoda</taxon>
        <taxon>Hexapoda</taxon>
        <taxon>Insecta</taxon>
        <taxon>Pterygota</taxon>
        <taxon>Neoptera</taxon>
        <taxon>Paraneoptera</taxon>
        <taxon>Hemiptera</taxon>
        <taxon>Sternorrhyncha</taxon>
        <taxon>Psylloidea</taxon>
        <taxon>Psyllidae</taxon>
        <taxon>Psyllinae</taxon>
        <taxon>Cacopsylla</taxon>
    </lineage>
</organism>
<sequence length="151" mass="16229">MPSWESSLGPGSPRVGPPLQDFQGSFIIGLWFSLECLVCSLLSLSWVTSSQGTIHRVSAHTIRVSVRRQLIAAMLISAFRSPLLLRTYLGGNKEGAIIMATLCADILLVPCCATRCAMNISRATNRARFSGGNSNTSRLSARVQSGNKCVS</sequence>
<dbReference type="AlphaFoldDB" id="A0A8D9AH63"/>
<dbReference type="EMBL" id="HBUF01564503">
    <property type="protein sequence ID" value="CAG6763872.1"/>
    <property type="molecule type" value="Transcribed_RNA"/>
</dbReference>
<keyword evidence="1" id="KW-0812">Transmembrane</keyword>
<evidence type="ECO:0000256" key="1">
    <source>
        <dbReference type="SAM" id="Phobius"/>
    </source>
</evidence>
<accession>A0A8D9AH63</accession>